<dbReference type="OMA" id="WHNATND"/>
<dbReference type="HOGENOM" id="CLU_785487_0_0_1"/>
<dbReference type="RefSeq" id="XP_958397.1">
    <property type="nucleotide sequence ID" value="XM_953304.1"/>
</dbReference>
<dbReference type="InParanoid" id="Q7S1E7"/>
<keyword evidence="3" id="KW-1185">Reference proteome</keyword>
<evidence type="ECO:0000313" key="3">
    <source>
        <dbReference type="Proteomes" id="UP000001805"/>
    </source>
</evidence>
<dbReference type="PaxDb" id="5141-EFNCRP00000004873"/>
<evidence type="ECO:0000313" key="2">
    <source>
        <dbReference type="EMBL" id="EAA29161.1"/>
    </source>
</evidence>
<dbReference type="InterPro" id="IPR048519">
    <property type="entry name" value="Gfd2/YDR514C-like_C"/>
</dbReference>
<organism evidence="2 3">
    <name type="scientific">Neurospora crassa (strain ATCC 24698 / 74-OR23-1A / CBS 708.71 / DSM 1257 / FGSC 987)</name>
    <dbReference type="NCBI Taxonomy" id="367110"/>
    <lineage>
        <taxon>Eukaryota</taxon>
        <taxon>Fungi</taxon>
        <taxon>Dikarya</taxon>
        <taxon>Ascomycota</taxon>
        <taxon>Pezizomycotina</taxon>
        <taxon>Sordariomycetes</taxon>
        <taxon>Sordariomycetidae</taxon>
        <taxon>Sordariales</taxon>
        <taxon>Sordariaceae</taxon>
        <taxon>Neurospora</taxon>
    </lineage>
</organism>
<feature type="domain" description="Gfd2/YDR514C-like C-terminal" evidence="1">
    <location>
        <begin position="41"/>
        <end position="259"/>
    </location>
</feature>
<dbReference type="Pfam" id="PF21762">
    <property type="entry name" value="DEDDh_C"/>
    <property type="match status" value="1"/>
</dbReference>
<dbReference type="VEuPathDB" id="FungiDB:NCU04888"/>
<gene>
    <name evidence="2" type="ORF">NCU04888</name>
</gene>
<dbReference type="KEGG" id="ncr:NCU04888"/>
<evidence type="ECO:0000259" key="1">
    <source>
        <dbReference type="Pfam" id="PF21762"/>
    </source>
</evidence>
<dbReference type="AlphaFoldDB" id="Q7S1E7"/>
<dbReference type="Proteomes" id="UP000001805">
    <property type="component" value="Chromosome 4, Linkage Group IV"/>
</dbReference>
<protein>
    <recommendedName>
        <fullName evidence="1">Gfd2/YDR514C-like C-terminal domain-containing protein</fullName>
    </recommendedName>
</protein>
<reference evidence="2 3" key="1">
    <citation type="journal article" date="2003" name="Nature">
        <title>The genome sequence of the filamentous fungus Neurospora crassa.</title>
        <authorList>
            <person name="Galagan J.E."/>
            <person name="Calvo S.E."/>
            <person name="Borkovich K.A."/>
            <person name="Selker E.U."/>
            <person name="Read N.D."/>
            <person name="Jaffe D."/>
            <person name="FitzHugh W."/>
            <person name="Ma L.J."/>
            <person name="Smirnov S."/>
            <person name="Purcell S."/>
            <person name="Rehman B."/>
            <person name="Elkins T."/>
            <person name="Engels R."/>
            <person name="Wang S."/>
            <person name="Nielsen C.B."/>
            <person name="Butler J."/>
            <person name="Endrizzi M."/>
            <person name="Qui D."/>
            <person name="Ianakiev P."/>
            <person name="Bell-Pedersen D."/>
            <person name="Nelson M.A."/>
            <person name="Werner-Washburne M."/>
            <person name="Selitrennikoff C.P."/>
            <person name="Kinsey J.A."/>
            <person name="Braun E.L."/>
            <person name="Zelter A."/>
            <person name="Schulte U."/>
            <person name="Kothe G.O."/>
            <person name="Jedd G."/>
            <person name="Mewes W."/>
            <person name="Staben C."/>
            <person name="Marcotte E."/>
            <person name="Greenberg D."/>
            <person name="Roy A."/>
            <person name="Foley K."/>
            <person name="Naylor J."/>
            <person name="Stange-Thomann N."/>
            <person name="Barrett R."/>
            <person name="Gnerre S."/>
            <person name="Kamal M."/>
            <person name="Kamvysselis M."/>
            <person name="Mauceli E."/>
            <person name="Bielke C."/>
            <person name="Rudd S."/>
            <person name="Frishman D."/>
            <person name="Krystofova S."/>
            <person name="Rasmussen C."/>
            <person name="Metzenberg R.L."/>
            <person name="Perkins D.D."/>
            <person name="Kroken S."/>
            <person name="Cogoni C."/>
            <person name="Macino G."/>
            <person name="Catcheside D."/>
            <person name="Li W."/>
            <person name="Pratt R.J."/>
            <person name="Osmani S.A."/>
            <person name="DeSouza C.P."/>
            <person name="Glass L."/>
            <person name="Orbach M.J."/>
            <person name="Berglund J.A."/>
            <person name="Voelker R."/>
            <person name="Yarden O."/>
            <person name="Plamann M."/>
            <person name="Seiler S."/>
            <person name="Dunlap J."/>
            <person name="Radford A."/>
            <person name="Aramayo R."/>
            <person name="Natvig D.O."/>
            <person name="Alex L.A."/>
            <person name="Mannhaupt G."/>
            <person name="Ebbole D.J."/>
            <person name="Freitag M."/>
            <person name="Paulsen I."/>
            <person name="Sachs M.S."/>
            <person name="Lander E.S."/>
            <person name="Nusbaum C."/>
            <person name="Birren B."/>
        </authorList>
    </citation>
    <scope>NUCLEOTIDE SEQUENCE [LARGE SCALE GENOMIC DNA]</scope>
    <source>
        <strain evidence="3">ATCC 24698 / 74-OR23-1A / CBS 708.71 / DSM 1257 / FGSC 987</strain>
    </source>
</reference>
<accession>Q7S1E7</accession>
<sequence>MASKQLQSTGRQVDEYLYQPPSVSSLQDLKDMYNQLKDTILVSIDFECVDHLPFASYYERLSEVGMSWYDPRDHRSPSRKRKFTVEKALPKIRSVHCIVRKYKNFTADSCFVHKSLQEKSHKARPYSCYFAKSYFCNREKAMTVITNKMKWLSTSHLSRNEAAAGKKRKVIVLYWDARLETSVFREAGVDITAHGAEQWDFQLLGLFHMRFRKWRNKAEEMLYSLGVSLASASSGLGRKGFAWHNATNDCWATVAGLLQILSMAQQPWKWERWLEEEKSDEDWEMILWDNYSKERRAGTDLEALDMSWLDARKFKRNAALSPPPEKWPKDSSGQRNTKRYDVDNCICALDPSRNGGAIASETSVPRISLLNG</sequence>
<dbReference type="GeneID" id="3874544"/>
<proteinExistence type="predicted"/>
<dbReference type="EMBL" id="CM002239">
    <property type="protein sequence ID" value="EAA29161.1"/>
    <property type="molecule type" value="Genomic_DNA"/>
</dbReference>
<dbReference type="OrthoDB" id="4567428at2759"/>
<name>Q7S1E7_NEUCR</name>